<reference evidence="5 6" key="1">
    <citation type="submission" date="2018-04" db="EMBL/GenBank/DDBJ databases">
        <title>Genomic Encyclopedia of Archaeal and Bacterial Type Strains, Phase II (KMG-II): from individual species to whole genera.</title>
        <authorList>
            <person name="Goeker M."/>
        </authorList>
    </citation>
    <scope>NUCLEOTIDE SEQUENCE [LARGE SCALE GENOMIC DNA]</scope>
    <source>
        <strain evidence="5 6">DSM 25731</strain>
    </source>
</reference>
<sequence length="219" mass="25715">MNNLNVNNIDWSSSEMLMQFVKEIKAPLDSIIEANQKLSKGTIVTTQDNTSDIIFSSSQQIASLIEKVVQRASTDTTTENLPLIYQIYYSNERVQSMCKQEINPNKISKQDAKWLMELESEVYKNIKHKDLNLYDLSYKLAVSERQLHRKIKSLLHLTPNKYIRILRLHKAKQFIDDYIYDTISQISYAVGYYDTHYFSKLFNQQYGVFPKELLKARRL</sequence>
<proteinExistence type="predicted"/>
<dbReference type="Proteomes" id="UP000244090">
    <property type="component" value="Unassembled WGS sequence"/>
</dbReference>
<dbReference type="InterPro" id="IPR009057">
    <property type="entry name" value="Homeodomain-like_sf"/>
</dbReference>
<dbReference type="PANTHER" id="PTHR43280">
    <property type="entry name" value="ARAC-FAMILY TRANSCRIPTIONAL REGULATOR"/>
    <property type="match status" value="1"/>
</dbReference>
<feature type="domain" description="HTH araC/xylS-type" evidence="4">
    <location>
        <begin position="116"/>
        <end position="216"/>
    </location>
</feature>
<dbReference type="GO" id="GO:0003700">
    <property type="term" value="F:DNA-binding transcription factor activity"/>
    <property type="evidence" value="ECO:0007669"/>
    <property type="project" value="InterPro"/>
</dbReference>
<comment type="caution">
    <text evidence="5">The sequence shown here is derived from an EMBL/GenBank/DDBJ whole genome shotgun (WGS) entry which is preliminary data.</text>
</comment>
<dbReference type="OrthoDB" id="9813413at2"/>
<dbReference type="RefSeq" id="WP_108114355.1">
    <property type="nucleotide sequence ID" value="NZ_QBKT01000003.1"/>
</dbReference>
<keyword evidence="3" id="KW-0804">Transcription</keyword>
<evidence type="ECO:0000256" key="1">
    <source>
        <dbReference type="ARBA" id="ARBA00023015"/>
    </source>
</evidence>
<dbReference type="PANTHER" id="PTHR43280:SF2">
    <property type="entry name" value="HTH-TYPE TRANSCRIPTIONAL REGULATOR EXSA"/>
    <property type="match status" value="1"/>
</dbReference>
<dbReference type="EMBL" id="QBKT01000003">
    <property type="protein sequence ID" value="PTX62142.1"/>
    <property type="molecule type" value="Genomic_DNA"/>
</dbReference>
<dbReference type="GO" id="GO:0043565">
    <property type="term" value="F:sequence-specific DNA binding"/>
    <property type="evidence" value="ECO:0007669"/>
    <property type="project" value="InterPro"/>
</dbReference>
<organism evidence="5 6">
    <name type="scientific">Kordia periserrulae</name>
    <dbReference type="NCBI Taxonomy" id="701523"/>
    <lineage>
        <taxon>Bacteria</taxon>
        <taxon>Pseudomonadati</taxon>
        <taxon>Bacteroidota</taxon>
        <taxon>Flavobacteriia</taxon>
        <taxon>Flavobacteriales</taxon>
        <taxon>Flavobacteriaceae</taxon>
        <taxon>Kordia</taxon>
    </lineage>
</organism>
<dbReference type="InterPro" id="IPR018060">
    <property type="entry name" value="HTH_AraC"/>
</dbReference>
<dbReference type="Gene3D" id="1.10.10.60">
    <property type="entry name" value="Homeodomain-like"/>
    <property type="match status" value="1"/>
</dbReference>
<keyword evidence="1" id="KW-0805">Transcription regulation</keyword>
<dbReference type="SUPFAM" id="SSF46689">
    <property type="entry name" value="Homeodomain-like"/>
    <property type="match status" value="1"/>
</dbReference>
<evidence type="ECO:0000256" key="2">
    <source>
        <dbReference type="ARBA" id="ARBA00023125"/>
    </source>
</evidence>
<evidence type="ECO:0000259" key="4">
    <source>
        <dbReference type="PROSITE" id="PS01124"/>
    </source>
</evidence>
<gene>
    <name evidence="5" type="ORF">C8N46_103240</name>
</gene>
<protein>
    <submittedName>
        <fullName evidence="5">AraC-like DNA-binding protein</fullName>
    </submittedName>
</protein>
<keyword evidence="6" id="KW-1185">Reference proteome</keyword>
<evidence type="ECO:0000256" key="3">
    <source>
        <dbReference type="ARBA" id="ARBA00023163"/>
    </source>
</evidence>
<dbReference type="SMART" id="SM00342">
    <property type="entry name" value="HTH_ARAC"/>
    <property type="match status" value="1"/>
</dbReference>
<accession>A0A2T6C1E2</accession>
<keyword evidence="2 5" id="KW-0238">DNA-binding</keyword>
<dbReference type="Pfam" id="PF12833">
    <property type="entry name" value="HTH_18"/>
    <property type="match status" value="1"/>
</dbReference>
<name>A0A2T6C1E2_9FLAO</name>
<evidence type="ECO:0000313" key="5">
    <source>
        <dbReference type="EMBL" id="PTX62142.1"/>
    </source>
</evidence>
<evidence type="ECO:0000313" key="6">
    <source>
        <dbReference type="Proteomes" id="UP000244090"/>
    </source>
</evidence>
<dbReference type="AlphaFoldDB" id="A0A2T6C1E2"/>
<dbReference type="PROSITE" id="PS01124">
    <property type="entry name" value="HTH_ARAC_FAMILY_2"/>
    <property type="match status" value="1"/>
</dbReference>